<feature type="transmembrane region" description="Helical" evidence="1">
    <location>
        <begin position="56"/>
        <end position="79"/>
    </location>
</feature>
<dbReference type="Pfam" id="PF04020">
    <property type="entry name" value="Phage_holin_4_2"/>
    <property type="match status" value="1"/>
</dbReference>
<gene>
    <name evidence="2" type="ORF">FYJ29_03900</name>
</gene>
<dbReference type="RefSeq" id="WP_154328372.1">
    <property type="nucleotide sequence ID" value="NZ_CP045696.1"/>
</dbReference>
<dbReference type="EMBL" id="VULT01000004">
    <property type="protein sequence ID" value="MSS16912.1"/>
    <property type="molecule type" value="Genomic_DNA"/>
</dbReference>
<reference evidence="2 3" key="1">
    <citation type="submission" date="2019-08" db="EMBL/GenBank/DDBJ databases">
        <title>In-depth cultivation of the pig gut microbiome towards novel bacterial diversity and tailored functional studies.</title>
        <authorList>
            <person name="Wylensek D."/>
            <person name="Hitch T.C.A."/>
            <person name="Clavel T."/>
        </authorList>
    </citation>
    <scope>NUCLEOTIDE SEQUENCE [LARGE SCALE GENOMIC DNA]</scope>
    <source>
        <strain evidence="2 3">Oil-RF-744-WCA-WT-10</strain>
    </source>
</reference>
<keyword evidence="1" id="KW-0472">Membrane</keyword>
<dbReference type="InterPro" id="IPR007165">
    <property type="entry name" value="Phage_holin_4_2"/>
</dbReference>
<comment type="caution">
    <text evidence="2">The sequence shown here is derived from an EMBL/GenBank/DDBJ whole genome shotgun (WGS) entry which is preliminary data.</text>
</comment>
<dbReference type="AlphaFoldDB" id="A0A6L5XE05"/>
<evidence type="ECO:0000256" key="1">
    <source>
        <dbReference type="SAM" id="Phobius"/>
    </source>
</evidence>
<evidence type="ECO:0000313" key="2">
    <source>
        <dbReference type="EMBL" id="MSS16912.1"/>
    </source>
</evidence>
<dbReference type="PANTHER" id="PTHR37309:SF1">
    <property type="entry name" value="SLR0284 PROTEIN"/>
    <property type="match status" value="1"/>
</dbReference>
<feature type="transmembrane region" description="Helical" evidence="1">
    <location>
        <begin position="85"/>
        <end position="108"/>
    </location>
</feature>
<feature type="transmembrane region" description="Helical" evidence="1">
    <location>
        <begin position="26"/>
        <end position="44"/>
    </location>
</feature>
<keyword evidence="1" id="KW-0812">Transmembrane</keyword>
<organism evidence="2 3">
    <name type="scientific">Sodaliphilus pleomorphus</name>
    <dbReference type="NCBI Taxonomy" id="2606626"/>
    <lineage>
        <taxon>Bacteria</taxon>
        <taxon>Pseudomonadati</taxon>
        <taxon>Bacteroidota</taxon>
        <taxon>Bacteroidia</taxon>
        <taxon>Bacteroidales</taxon>
        <taxon>Muribaculaceae</taxon>
        <taxon>Sodaliphilus</taxon>
    </lineage>
</organism>
<proteinExistence type="predicted"/>
<name>A0A6L5XE05_9BACT</name>
<protein>
    <submittedName>
        <fullName evidence="2">Phage holin family protein</fullName>
    </submittedName>
</protein>
<accession>A0A6L5XE05</accession>
<keyword evidence="3" id="KW-1185">Reference proteome</keyword>
<dbReference type="PANTHER" id="PTHR37309">
    <property type="entry name" value="SLR0284 PROTEIN"/>
    <property type="match status" value="1"/>
</dbReference>
<evidence type="ECO:0000313" key="3">
    <source>
        <dbReference type="Proteomes" id="UP000483362"/>
    </source>
</evidence>
<dbReference type="Proteomes" id="UP000483362">
    <property type="component" value="Unassembled WGS sequence"/>
</dbReference>
<sequence>MLTRLLISAISILVTAWLLPGVSCSPWWVSIVVAVVLGLINAFIKPVISFLSLPVTILTLGLFSLVINALMVLLCASIVGGFNVAGFWDALVFAVVLMVVNWGLNAVFGDD</sequence>
<keyword evidence="1" id="KW-1133">Transmembrane helix</keyword>